<evidence type="ECO:0000256" key="13">
    <source>
        <dbReference type="ARBA" id="ARBA00023136"/>
    </source>
</evidence>
<keyword evidence="6" id="KW-0808">Transferase</keyword>
<dbReference type="Pfam" id="PF02518">
    <property type="entry name" value="HATPase_c"/>
    <property type="match status" value="1"/>
</dbReference>
<dbReference type="SUPFAM" id="SSF55890">
    <property type="entry name" value="Sporulation response regulatory protein Spo0B"/>
    <property type="match status" value="1"/>
</dbReference>
<evidence type="ECO:0000259" key="15">
    <source>
        <dbReference type="PROSITE" id="PS50109"/>
    </source>
</evidence>
<evidence type="ECO:0000313" key="18">
    <source>
        <dbReference type="Proteomes" id="UP000198597"/>
    </source>
</evidence>
<feature type="transmembrane region" description="Helical" evidence="14">
    <location>
        <begin position="16"/>
        <end position="36"/>
    </location>
</feature>
<dbReference type="STRING" id="94869.SAMN04488529_102342"/>
<dbReference type="InterPro" id="IPR029151">
    <property type="entry name" value="Sensor-like_sf"/>
</dbReference>
<keyword evidence="8" id="KW-0547">Nucleotide-binding</keyword>
<dbReference type="InterPro" id="IPR003594">
    <property type="entry name" value="HATPase_dom"/>
</dbReference>
<evidence type="ECO:0000256" key="1">
    <source>
        <dbReference type="ARBA" id="ARBA00000085"/>
    </source>
</evidence>
<feature type="domain" description="Histidine kinase" evidence="15">
    <location>
        <begin position="341"/>
        <end position="535"/>
    </location>
</feature>
<dbReference type="GO" id="GO:0006355">
    <property type="term" value="P:regulation of DNA-templated transcription"/>
    <property type="evidence" value="ECO:0007669"/>
    <property type="project" value="InterPro"/>
</dbReference>
<dbReference type="Gene3D" id="3.30.565.10">
    <property type="entry name" value="Histidine kinase-like ATPase, C-terminal domain"/>
    <property type="match status" value="1"/>
</dbReference>
<dbReference type="GO" id="GO:0005886">
    <property type="term" value="C:plasma membrane"/>
    <property type="evidence" value="ECO:0007669"/>
    <property type="project" value="UniProtKB-SubCell"/>
</dbReference>
<dbReference type="GO" id="GO:0004721">
    <property type="term" value="F:phosphoprotein phosphatase activity"/>
    <property type="evidence" value="ECO:0007669"/>
    <property type="project" value="TreeGrafter"/>
</dbReference>
<comment type="subcellular location">
    <subcellularLocation>
        <location evidence="2">Cell membrane</location>
        <topology evidence="2">Multi-pass membrane protein</topology>
    </subcellularLocation>
</comment>
<evidence type="ECO:0000256" key="4">
    <source>
        <dbReference type="ARBA" id="ARBA00022475"/>
    </source>
</evidence>
<dbReference type="GO" id="GO:0000155">
    <property type="term" value="F:phosphorelay sensor kinase activity"/>
    <property type="evidence" value="ECO:0007669"/>
    <property type="project" value="InterPro"/>
</dbReference>
<evidence type="ECO:0000256" key="12">
    <source>
        <dbReference type="ARBA" id="ARBA00023012"/>
    </source>
</evidence>
<dbReference type="InterPro" id="IPR033463">
    <property type="entry name" value="sCache_3"/>
</dbReference>
<dbReference type="Gene3D" id="3.30.450.20">
    <property type="entry name" value="PAS domain"/>
    <property type="match status" value="2"/>
</dbReference>
<dbReference type="PROSITE" id="PS50112">
    <property type="entry name" value="PAS"/>
    <property type="match status" value="1"/>
</dbReference>
<dbReference type="Proteomes" id="UP000198597">
    <property type="component" value="Unassembled WGS sequence"/>
</dbReference>
<evidence type="ECO:0000256" key="7">
    <source>
        <dbReference type="ARBA" id="ARBA00022692"/>
    </source>
</evidence>
<dbReference type="SMART" id="SM00387">
    <property type="entry name" value="HATPase_c"/>
    <property type="match status" value="1"/>
</dbReference>
<dbReference type="SUPFAM" id="SSF103190">
    <property type="entry name" value="Sensory domain-like"/>
    <property type="match status" value="1"/>
</dbReference>
<dbReference type="GO" id="GO:0005524">
    <property type="term" value="F:ATP binding"/>
    <property type="evidence" value="ECO:0007669"/>
    <property type="project" value="UniProtKB-KW"/>
</dbReference>
<feature type="domain" description="PAS" evidence="16">
    <location>
        <begin position="217"/>
        <end position="269"/>
    </location>
</feature>
<dbReference type="OrthoDB" id="9792686at2"/>
<evidence type="ECO:0000256" key="5">
    <source>
        <dbReference type="ARBA" id="ARBA00022553"/>
    </source>
</evidence>
<dbReference type="SUPFAM" id="SSF55874">
    <property type="entry name" value="ATPase domain of HSP90 chaperone/DNA topoisomerase II/histidine kinase"/>
    <property type="match status" value="1"/>
</dbReference>
<dbReference type="InterPro" id="IPR000014">
    <property type="entry name" value="PAS"/>
</dbReference>
<feature type="transmembrane region" description="Helical" evidence="14">
    <location>
        <begin position="179"/>
        <end position="198"/>
    </location>
</feature>
<evidence type="ECO:0000256" key="11">
    <source>
        <dbReference type="ARBA" id="ARBA00022989"/>
    </source>
</evidence>
<keyword evidence="10" id="KW-0067">ATP-binding</keyword>
<dbReference type="Pfam" id="PF00989">
    <property type="entry name" value="PAS"/>
    <property type="match status" value="1"/>
</dbReference>
<dbReference type="InterPro" id="IPR039506">
    <property type="entry name" value="SPOB_a"/>
</dbReference>
<reference evidence="17 18" key="1">
    <citation type="submission" date="2016-10" db="EMBL/GenBank/DDBJ databases">
        <authorList>
            <person name="de Groot N.N."/>
        </authorList>
    </citation>
    <scope>NUCLEOTIDE SEQUENCE [LARGE SCALE GENOMIC DNA]</scope>
    <source>
        <strain evidence="17 18">DSM 12272</strain>
    </source>
</reference>
<comment type="catalytic activity">
    <reaction evidence="1">
        <text>ATP + protein L-histidine = ADP + protein N-phospho-L-histidine.</text>
        <dbReference type="EC" id="2.7.13.3"/>
    </reaction>
</comment>
<evidence type="ECO:0000256" key="2">
    <source>
        <dbReference type="ARBA" id="ARBA00004651"/>
    </source>
</evidence>
<evidence type="ECO:0000313" key="17">
    <source>
        <dbReference type="EMBL" id="SDP16113.1"/>
    </source>
</evidence>
<keyword evidence="12" id="KW-0902">Two-component regulatory system</keyword>
<dbReference type="InterPro" id="IPR013767">
    <property type="entry name" value="PAS_fold"/>
</dbReference>
<dbReference type="SUPFAM" id="SSF55785">
    <property type="entry name" value="PYP-like sensor domain (PAS domain)"/>
    <property type="match status" value="1"/>
</dbReference>
<keyword evidence="5" id="KW-0597">Phosphoprotein</keyword>
<dbReference type="EC" id="2.7.13.3" evidence="3"/>
<dbReference type="GO" id="GO:0016036">
    <property type="term" value="P:cellular response to phosphate starvation"/>
    <property type="evidence" value="ECO:0007669"/>
    <property type="project" value="TreeGrafter"/>
</dbReference>
<dbReference type="Pfam" id="PF17203">
    <property type="entry name" value="sCache_3_2"/>
    <property type="match status" value="1"/>
</dbReference>
<name>A0A1H0QFF0_9CLOT</name>
<gene>
    <name evidence="17" type="ORF">SAMN04488529_102342</name>
</gene>
<dbReference type="PROSITE" id="PS50109">
    <property type="entry name" value="HIS_KIN"/>
    <property type="match status" value="1"/>
</dbReference>
<sequence>MLNKISNKKVSLKSKITFTNILLMTIMLITTMTITLKFNMNIIEKKLEANLLNISKIIAKNPMVIDDLNNKEISSAVERYLDDIIVSANDIDVIVIADNNGKRYYHPNEDEVGKKFVGGDEKKVLGGEESYISEAEGSLGKQKRAFFVIKNKSGKQLGFIMISTLMENINKLKIEMFKIYIILAAFIFSVGIVVSLYLSRNIKISLLGHEPYKFTKMYMQRKEVVDSLEEGIIAVDENGKIIIFNKAAINMLDIRKTKNIEGKFINDIFSKSKLVNIIQSGESRNNEEIIIKDNIIISNGIPIIENNKVIGAVTILRNKTEVTRLAEELTGINQIIDSLRSNTHEFMNKLHVILGLIQIGKTEDAKSYIMNIREEQSEIVSLIIKKIKDPTIAALIIGKISRAKEMGIKLNLNPNSYFNMNDNLISRNSLVTIIGNLIENSIDSINEKDNDLKNISLLIYNDENSLLITIDDTGNGISSENLKRIYDKGFSTKGKNRGVGMYIIKSILDNYGGEIVIESEEEIGTCIEIRISKVL</sequence>
<evidence type="ECO:0000256" key="10">
    <source>
        <dbReference type="ARBA" id="ARBA00022840"/>
    </source>
</evidence>
<dbReference type="InterPro" id="IPR050351">
    <property type="entry name" value="BphY/WalK/GraS-like"/>
</dbReference>
<evidence type="ECO:0000259" key="16">
    <source>
        <dbReference type="PROSITE" id="PS50112"/>
    </source>
</evidence>
<evidence type="ECO:0000256" key="6">
    <source>
        <dbReference type="ARBA" id="ARBA00022679"/>
    </source>
</evidence>
<dbReference type="PRINTS" id="PR00344">
    <property type="entry name" value="BCTRLSENSOR"/>
</dbReference>
<dbReference type="AlphaFoldDB" id="A0A1H0QFF0"/>
<dbReference type="InterPro" id="IPR004358">
    <property type="entry name" value="Sig_transdc_His_kin-like_C"/>
</dbReference>
<dbReference type="Gene3D" id="1.10.287.130">
    <property type="match status" value="1"/>
</dbReference>
<keyword evidence="7 14" id="KW-0812">Transmembrane</keyword>
<evidence type="ECO:0000256" key="8">
    <source>
        <dbReference type="ARBA" id="ARBA00022741"/>
    </source>
</evidence>
<keyword evidence="13 14" id="KW-0472">Membrane</keyword>
<dbReference type="PANTHER" id="PTHR45453">
    <property type="entry name" value="PHOSPHATE REGULON SENSOR PROTEIN PHOR"/>
    <property type="match status" value="1"/>
</dbReference>
<evidence type="ECO:0000256" key="3">
    <source>
        <dbReference type="ARBA" id="ARBA00012438"/>
    </source>
</evidence>
<dbReference type="PANTHER" id="PTHR45453:SF2">
    <property type="entry name" value="HISTIDINE KINASE"/>
    <property type="match status" value="1"/>
</dbReference>
<evidence type="ECO:0000256" key="14">
    <source>
        <dbReference type="SAM" id="Phobius"/>
    </source>
</evidence>
<protein>
    <recommendedName>
        <fullName evidence="3">histidine kinase</fullName>
        <ecNumber evidence="3">2.7.13.3</ecNumber>
    </recommendedName>
</protein>
<keyword evidence="18" id="KW-1185">Reference proteome</keyword>
<keyword evidence="4" id="KW-1003">Cell membrane</keyword>
<keyword evidence="9 17" id="KW-0418">Kinase</keyword>
<keyword evidence="11 14" id="KW-1133">Transmembrane helix</keyword>
<proteinExistence type="predicted"/>
<organism evidence="17 18">
    <name type="scientific">Clostridium gasigenes</name>
    <dbReference type="NCBI Taxonomy" id="94869"/>
    <lineage>
        <taxon>Bacteria</taxon>
        <taxon>Bacillati</taxon>
        <taxon>Bacillota</taxon>
        <taxon>Clostridia</taxon>
        <taxon>Eubacteriales</taxon>
        <taxon>Clostridiaceae</taxon>
        <taxon>Clostridium</taxon>
    </lineage>
</organism>
<dbReference type="Pfam" id="PF14689">
    <property type="entry name" value="SPOB_a"/>
    <property type="match status" value="1"/>
</dbReference>
<dbReference type="InterPro" id="IPR036890">
    <property type="entry name" value="HATPase_C_sf"/>
</dbReference>
<dbReference type="InterPro" id="IPR016120">
    <property type="entry name" value="Sig_transdc_His_kin_SpoOB"/>
</dbReference>
<accession>A0A1H0QFF0</accession>
<dbReference type="InterPro" id="IPR005467">
    <property type="entry name" value="His_kinase_dom"/>
</dbReference>
<dbReference type="EMBL" id="FNJM01000002">
    <property type="protein sequence ID" value="SDP16113.1"/>
    <property type="molecule type" value="Genomic_DNA"/>
</dbReference>
<dbReference type="InterPro" id="IPR035965">
    <property type="entry name" value="PAS-like_dom_sf"/>
</dbReference>
<evidence type="ECO:0000256" key="9">
    <source>
        <dbReference type="ARBA" id="ARBA00022777"/>
    </source>
</evidence>